<organism evidence="2 3">
    <name type="scientific">Senegalimassilia anaerobia</name>
    <dbReference type="NCBI Taxonomy" id="1473216"/>
    <lineage>
        <taxon>Bacteria</taxon>
        <taxon>Bacillati</taxon>
        <taxon>Actinomycetota</taxon>
        <taxon>Coriobacteriia</taxon>
        <taxon>Coriobacteriales</taxon>
        <taxon>Coriobacteriaceae</taxon>
        <taxon>Senegalimassilia</taxon>
    </lineage>
</organism>
<name>A0A369LGX2_9ACTN</name>
<evidence type="ECO:0000313" key="3">
    <source>
        <dbReference type="Proteomes" id="UP000253792"/>
    </source>
</evidence>
<dbReference type="InterPro" id="IPR047806">
    <property type="entry name" value="IHF_actinobact"/>
</dbReference>
<dbReference type="Gene3D" id="1.10.8.50">
    <property type="match status" value="1"/>
</dbReference>
<reference evidence="2 3" key="1">
    <citation type="journal article" date="2018" name="Elife">
        <title>Discovery and characterization of a prevalent human gut bacterial enzyme sufficient for the inactivation of a family of plant toxins.</title>
        <authorList>
            <person name="Koppel N."/>
            <person name="Bisanz J.E."/>
            <person name="Pandelia M.E."/>
            <person name="Turnbaugh P.J."/>
            <person name="Balskus E.P."/>
        </authorList>
    </citation>
    <scope>NUCLEOTIDE SEQUENCE [LARGE SCALE GENOMIC DNA]</scope>
    <source>
        <strain evidence="3">anaerobia AP69FAA</strain>
    </source>
</reference>
<dbReference type="InterPro" id="IPR055201">
    <property type="entry name" value="IHF-like_H2TH"/>
</dbReference>
<protein>
    <submittedName>
        <fullName evidence="2">Integration host factor</fullName>
    </submittedName>
</protein>
<dbReference type="AlphaFoldDB" id="A0A369LGX2"/>
<dbReference type="Proteomes" id="UP000253792">
    <property type="component" value="Unassembled WGS sequence"/>
</dbReference>
<dbReference type="RefSeq" id="WP_114552107.1">
    <property type="nucleotide sequence ID" value="NZ_DBFBEK010000009.1"/>
</dbReference>
<keyword evidence="3" id="KW-1185">Reference proteome</keyword>
<dbReference type="EMBL" id="PPTP01000001">
    <property type="protein sequence ID" value="RDB57375.1"/>
    <property type="molecule type" value="Genomic_DNA"/>
</dbReference>
<gene>
    <name evidence="2" type="ORF">C1880_00670</name>
</gene>
<comment type="caution">
    <text evidence="2">The sequence shown here is derived from an EMBL/GenBank/DDBJ whole genome shotgun (WGS) entry which is preliminary data.</text>
</comment>
<dbReference type="Pfam" id="PF22525">
    <property type="entry name" value="H2TH_5"/>
    <property type="match status" value="1"/>
</dbReference>
<sequence>MTEKNAAFGNNFTPEQRSAALKRATEMRAARAEYLGRVKSGEVSIADALEAGKGDPVVGRIKAKRLLMALPGIGAAKAQSAMTAIGISETRRVAGIGQRQAEKLIELFG</sequence>
<dbReference type="NCBIfam" id="NF041260">
    <property type="entry name" value="actino_IHF"/>
    <property type="match status" value="1"/>
</dbReference>
<proteinExistence type="predicted"/>
<feature type="domain" description="Integration host factor-like helix-two turn-helix" evidence="1">
    <location>
        <begin position="38"/>
        <end position="108"/>
    </location>
</feature>
<evidence type="ECO:0000259" key="1">
    <source>
        <dbReference type="Pfam" id="PF22525"/>
    </source>
</evidence>
<evidence type="ECO:0000313" key="2">
    <source>
        <dbReference type="EMBL" id="RDB57375.1"/>
    </source>
</evidence>
<accession>A0A369LGX2</accession>
<dbReference type="OrthoDB" id="3197442at2"/>